<proteinExistence type="predicted"/>
<evidence type="ECO:0000256" key="1">
    <source>
        <dbReference type="SAM" id="MobiDB-lite"/>
    </source>
</evidence>
<organism evidence="2">
    <name type="scientific">Porphyromonas phage phage024a_F0570</name>
    <dbReference type="NCBI Taxonomy" id="3154114"/>
    <lineage>
        <taxon>Viruses</taxon>
        <taxon>Duplodnaviria</taxon>
        <taxon>Heunggongvirae</taxon>
        <taxon>Uroviricota</taxon>
        <taxon>Caudoviricetes</taxon>
        <taxon>Nixviridae</taxon>
        <taxon>Schifferlevirus</taxon>
        <taxon>Schifferlevirus pging00Q</taxon>
    </lineage>
</organism>
<name>A0AAT9JDF1_9CAUD</name>
<sequence length="136" mass="15279">MFSITFFSKSIALFITIKIIVIKKVSPDSFRTMFAKIRTKVLRVFATCSIFAMCFVRKPHNEAKKIMIRIMIEASVKLALSEEFGVSVQFVRAALNFKRGGDKAIAIRRAALERGGRQTDGSPDKVALSAKEYAQR</sequence>
<reference evidence="2" key="1">
    <citation type="journal article" date="2023" name="Microbiome">
        <title>Phages are unrecognized players in the ecology of the oral pathogen Porphyromonas gingivalis.</title>
        <authorList>
            <person name="Matrishin C.B."/>
            <person name="Haase E.M."/>
            <person name="Dewhirst F.E."/>
            <person name="Mark Welch J.L."/>
            <person name="Miranda-Sanchez F."/>
            <person name="Chen T."/>
            <person name="MacFarland D.C."/>
            <person name="Kauffman K.M."/>
        </authorList>
    </citation>
    <scope>NUCLEOTIDE SEQUENCE</scope>
</reference>
<evidence type="ECO:0000313" key="2">
    <source>
        <dbReference type="EMBL" id="DBA55817.1"/>
    </source>
</evidence>
<protein>
    <submittedName>
        <fullName evidence="2">Uncharacterized protein</fullName>
    </submittedName>
</protein>
<dbReference type="EMBL" id="BK068105">
    <property type="protein sequence ID" value="DBA55817.1"/>
    <property type="molecule type" value="Genomic_DNA"/>
</dbReference>
<accession>A0AAT9JDF1</accession>
<reference evidence="2" key="2">
    <citation type="submission" date="2024-05" db="EMBL/GenBank/DDBJ databases">
        <authorList>
            <person name="Matrishin C.B."/>
            <person name="Kauffman K.M."/>
        </authorList>
    </citation>
    <scope>NUCLEOTIDE SEQUENCE</scope>
</reference>
<feature type="region of interest" description="Disordered" evidence="1">
    <location>
        <begin position="116"/>
        <end position="136"/>
    </location>
</feature>